<proteinExistence type="predicted"/>
<keyword evidence="3" id="KW-1185">Reference proteome</keyword>
<dbReference type="AlphaFoldDB" id="A0A934URE4"/>
<evidence type="ECO:0000256" key="1">
    <source>
        <dbReference type="SAM" id="MobiDB-lite"/>
    </source>
</evidence>
<gene>
    <name evidence="2" type="ORF">I8E28_13735</name>
</gene>
<evidence type="ECO:0000313" key="3">
    <source>
        <dbReference type="Proteomes" id="UP000617041"/>
    </source>
</evidence>
<accession>A0A934URE4</accession>
<comment type="caution">
    <text evidence="2">The sequence shown here is derived from an EMBL/GenBank/DDBJ whole genome shotgun (WGS) entry which is preliminary data.</text>
</comment>
<protein>
    <submittedName>
        <fullName evidence="2">Uncharacterized protein</fullName>
    </submittedName>
</protein>
<feature type="compositionally biased region" description="Low complexity" evidence="1">
    <location>
        <begin position="147"/>
        <end position="168"/>
    </location>
</feature>
<dbReference type="EMBL" id="JAEDAO010000001">
    <property type="protein sequence ID" value="MBK0393654.1"/>
    <property type="molecule type" value="Genomic_DNA"/>
</dbReference>
<dbReference type="Proteomes" id="UP000617041">
    <property type="component" value="Unassembled WGS sequence"/>
</dbReference>
<feature type="compositionally biased region" description="Polar residues" evidence="1">
    <location>
        <begin position="205"/>
        <end position="216"/>
    </location>
</feature>
<organism evidence="2 3">
    <name type="scientific">Ramlibacter algicola</name>
    <dbReference type="NCBI Taxonomy" id="2795217"/>
    <lineage>
        <taxon>Bacteria</taxon>
        <taxon>Pseudomonadati</taxon>
        <taxon>Pseudomonadota</taxon>
        <taxon>Betaproteobacteria</taxon>
        <taxon>Burkholderiales</taxon>
        <taxon>Comamonadaceae</taxon>
        <taxon>Ramlibacter</taxon>
    </lineage>
</organism>
<dbReference type="RefSeq" id="WP_200788611.1">
    <property type="nucleotide sequence ID" value="NZ_JAEDAO010000001.1"/>
</dbReference>
<feature type="region of interest" description="Disordered" evidence="1">
    <location>
        <begin position="136"/>
        <end position="169"/>
    </location>
</feature>
<feature type="region of interest" description="Disordered" evidence="1">
    <location>
        <begin position="1"/>
        <end position="38"/>
    </location>
</feature>
<name>A0A934URE4_9BURK</name>
<reference evidence="2" key="1">
    <citation type="submission" date="2020-12" db="EMBL/GenBank/DDBJ databases">
        <title>Ramlibacter sp. nov., isolated from a freshwater alga, Cryptomonas.</title>
        <authorList>
            <person name="Kim H.M."/>
            <person name="Jeon C.O."/>
        </authorList>
    </citation>
    <scope>NUCLEOTIDE SEQUENCE</scope>
    <source>
        <strain evidence="2">CrO1</strain>
    </source>
</reference>
<evidence type="ECO:0000313" key="2">
    <source>
        <dbReference type="EMBL" id="MBK0393654.1"/>
    </source>
</evidence>
<sequence>MGLLQKILGGQDRSGPQDPPPSGTRFEESDDRDDGVAEREASRRELVKLVLRETMRRHAVPSDWIECRLLPVVTSNRRTGLHVQLVVKQGQGNLLRYIPAFQSSMMAEIEKFDARAWDWLLSISWQFAGITATTGGDLPGDGEWQMGQSRSGALGAAGGAPSAPATPAVDDDVAEDLKALFAIRDAALQPMPAPEEPDFEATRPSGYSQSGGTPLR</sequence>
<feature type="region of interest" description="Disordered" evidence="1">
    <location>
        <begin position="188"/>
        <end position="216"/>
    </location>
</feature>